<feature type="active site" description="Proton acceptor" evidence="3">
    <location>
        <position position="187"/>
    </location>
</feature>
<dbReference type="PANTHER" id="PTHR30244:SF36">
    <property type="entry name" value="3-OXO-GLUCOSE-6-PHOSPHATE:GLUTAMATE AMINOTRANSFERASE"/>
    <property type="match status" value="1"/>
</dbReference>
<dbReference type="Gene3D" id="3.90.1150.10">
    <property type="entry name" value="Aspartate Aminotransferase, domain 1"/>
    <property type="match status" value="1"/>
</dbReference>
<dbReference type="InterPro" id="IPR015422">
    <property type="entry name" value="PyrdxlP-dep_Trfase_small"/>
</dbReference>
<keyword evidence="7" id="KW-1185">Reference proteome</keyword>
<feature type="modified residue" description="N6-(pyridoxal phosphate)lysine" evidence="4">
    <location>
        <position position="187"/>
    </location>
</feature>
<dbReference type="InterPro" id="IPR015421">
    <property type="entry name" value="PyrdxlP-dep_Trfase_major"/>
</dbReference>
<evidence type="ECO:0000313" key="7">
    <source>
        <dbReference type="Proteomes" id="UP000501003"/>
    </source>
</evidence>
<evidence type="ECO:0000313" key="6">
    <source>
        <dbReference type="EMBL" id="QKJ25049.1"/>
    </source>
</evidence>
<gene>
    <name evidence="6" type="ORF">HRU87_02285</name>
</gene>
<accession>A0A7D4Q3V2</accession>
<organism evidence="6 7">
    <name type="scientific">Aquiluna borgnonia</name>
    <dbReference type="NCBI Taxonomy" id="2499157"/>
    <lineage>
        <taxon>Bacteria</taxon>
        <taxon>Bacillati</taxon>
        <taxon>Actinomycetota</taxon>
        <taxon>Actinomycetes</taxon>
        <taxon>Micrococcales</taxon>
        <taxon>Microbacteriaceae</taxon>
        <taxon>Luna cluster</taxon>
        <taxon>Luna-1 subcluster</taxon>
        <taxon>Aquiluna</taxon>
    </lineage>
</organism>
<dbReference type="SUPFAM" id="SSF53383">
    <property type="entry name" value="PLP-dependent transferases"/>
    <property type="match status" value="1"/>
</dbReference>
<protein>
    <submittedName>
        <fullName evidence="6">DegT/DnrJ/EryC1/StrS family aminotransferase</fullName>
    </submittedName>
</protein>
<dbReference type="Pfam" id="PF01041">
    <property type="entry name" value="DegT_DnrJ_EryC1"/>
    <property type="match status" value="1"/>
</dbReference>
<sequence length="373" mass="40037">MIPLNDLKRSIASHEGLIIGELLSGVATSGSYILGEQVASFEKEFADFLGVGYVSAVASGTDALVIALRSLGVVSETKVALTPNAGGYSTTALLEIGARPVFVDCDQMGRMDPEKLSLALLQDPEIECVIATHLYGLNSHIEEVTSICKLQGVKLLEDCAQAAGAKINGKVLGSFGDVATFSFYPTKNLGAIGDAGAVATGSRELASTHSKLRQYGWSTRYEVELPYGRNSRMDEMQAAVLRHRLGFLDALNKRRRTIWGVYSSALSGSEIGIVGAESEEFVAHLAVLVVPETSRDRARVFLENSGVSTSIHYPVVDYKQLGWAGVLAGKCPVAESLASRIITIPLFPELADEEVEHVARCLTELRFEVSTIV</sequence>
<dbReference type="RefSeq" id="WP_173493346.1">
    <property type="nucleotide sequence ID" value="NZ_CP054056.1"/>
</dbReference>
<dbReference type="GO" id="GO:0008483">
    <property type="term" value="F:transaminase activity"/>
    <property type="evidence" value="ECO:0007669"/>
    <property type="project" value="UniProtKB-KW"/>
</dbReference>
<evidence type="ECO:0000256" key="5">
    <source>
        <dbReference type="RuleBase" id="RU004508"/>
    </source>
</evidence>
<dbReference type="KEGG" id="aqg:HRU87_02285"/>
<evidence type="ECO:0000256" key="1">
    <source>
        <dbReference type="ARBA" id="ARBA00022898"/>
    </source>
</evidence>
<dbReference type="PIRSF" id="PIRSF000390">
    <property type="entry name" value="PLP_StrS"/>
    <property type="match status" value="1"/>
</dbReference>
<dbReference type="Proteomes" id="UP000501003">
    <property type="component" value="Chromosome"/>
</dbReference>
<keyword evidence="1 4" id="KW-0663">Pyridoxal phosphate</keyword>
<reference evidence="6 7" key="1">
    <citation type="submission" date="2020-05" db="EMBL/GenBank/DDBJ databases">
        <title>Aquirufa sp. strain 15G-AUS-rot a new Aquirufa species.</title>
        <authorList>
            <person name="Pitt A."/>
            <person name="Hahn M.W."/>
        </authorList>
    </citation>
    <scope>NUCLEOTIDE SEQUENCE [LARGE SCALE GENOMIC DNA]</scope>
    <source>
        <strain evidence="6 7">15G-AUS-rot</strain>
    </source>
</reference>
<dbReference type="AlphaFoldDB" id="A0A7D4Q3V2"/>
<name>A0A7D4Q3V2_9MICO</name>
<comment type="similarity">
    <text evidence="2 5">Belongs to the DegT/DnrJ/EryC1 family.</text>
</comment>
<dbReference type="PANTHER" id="PTHR30244">
    <property type="entry name" value="TRANSAMINASE"/>
    <property type="match status" value="1"/>
</dbReference>
<keyword evidence="6" id="KW-0032">Aminotransferase</keyword>
<evidence type="ECO:0000256" key="2">
    <source>
        <dbReference type="ARBA" id="ARBA00037999"/>
    </source>
</evidence>
<proteinExistence type="inferred from homology"/>
<evidence type="ECO:0000256" key="3">
    <source>
        <dbReference type="PIRSR" id="PIRSR000390-1"/>
    </source>
</evidence>
<dbReference type="EMBL" id="CP054056">
    <property type="protein sequence ID" value="QKJ25049.1"/>
    <property type="molecule type" value="Genomic_DNA"/>
</dbReference>
<dbReference type="Gene3D" id="3.40.640.10">
    <property type="entry name" value="Type I PLP-dependent aspartate aminotransferase-like (Major domain)"/>
    <property type="match status" value="1"/>
</dbReference>
<dbReference type="GO" id="GO:0000271">
    <property type="term" value="P:polysaccharide biosynthetic process"/>
    <property type="evidence" value="ECO:0007669"/>
    <property type="project" value="TreeGrafter"/>
</dbReference>
<evidence type="ECO:0000256" key="4">
    <source>
        <dbReference type="PIRSR" id="PIRSR000390-2"/>
    </source>
</evidence>
<dbReference type="InterPro" id="IPR000653">
    <property type="entry name" value="DegT/StrS_aminotransferase"/>
</dbReference>
<dbReference type="GO" id="GO:0030170">
    <property type="term" value="F:pyridoxal phosphate binding"/>
    <property type="evidence" value="ECO:0007669"/>
    <property type="project" value="TreeGrafter"/>
</dbReference>
<keyword evidence="6" id="KW-0808">Transferase</keyword>
<dbReference type="InterPro" id="IPR015424">
    <property type="entry name" value="PyrdxlP-dep_Trfase"/>
</dbReference>